<dbReference type="Proteomes" id="UP000318288">
    <property type="component" value="Unassembled WGS sequence"/>
</dbReference>
<name>A0A5C6EQS8_9BACT</name>
<feature type="transmembrane region" description="Helical" evidence="1">
    <location>
        <begin position="12"/>
        <end position="34"/>
    </location>
</feature>
<evidence type="ECO:0000256" key="1">
    <source>
        <dbReference type="SAM" id="Phobius"/>
    </source>
</evidence>
<comment type="caution">
    <text evidence="2">The sequence shown here is derived from an EMBL/GenBank/DDBJ whole genome shotgun (WGS) entry which is preliminary data.</text>
</comment>
<keyword evidence="1" id="KW-0472">Membrane</keyword>
<evidence type="ECO:0000313" key="3">
    <source>
        <dbReference type="Proteomes" id="UP000318288"/>
    </source>
</evidence>
<accession>A0A5C6EQS8</accession>
<reference evidence="2 3" key="1">
    <citation type="submission" date="2019-02" db="EMBL/GenBank/DDBJ databases">
        <title>Deep-cultivation of Planctomycetes and their phenomic and genomic characterization uncovers novel biology.</title>
        <authorList>
            <person name="Wiegand S."/>
            <person name="Jogler M."/>
            <person name="Boedeker C."/>
            <person name="Pinto D."/>
            <person name="Vollmers J."/>
            <person name="Rivas-Marin E."/>
            <person name="Kohn T."/>
            <person name="Peeters S.H."/>
            <person name="Heuer A."/>
            <person name="Rast P."/>
            <person name="Oberbeckmann S."/>
            <person name="Bunk B."/>
            <person name="Jeske O."/>
            <person name="Meyerdierks A."/>
            <person name="Storesund J.E."/>
            <person name="Kallscheuer N."/>
            <person name="Luecker S."/>
            <person name="Lage O.M."/>
            <person name="Pohl T."/>
            <person name="Merkel B.J."/>
            <person name="Hornburger P."/>
            <person name="Mueller R.-W."/>
            <person name="Bruemmer F."/>
            <person name="Labrenz M."/>
            <person name="Spormann A.M."/>
            <person name="Op Den Camp H."/>
            <person name="Overmann J."/>
            <person name="Amann R."/>
            <person name="Jetten M.S.M."/>
            <person name="Mascher T."/>
            <person name="Medema M.H."/>
            <person name="Devos D.P."/>
            <person name="Kaster A.-K."/>
            <person name="Ovreas L."/>
            <person name="Rohde M."/>
            <person name="Galperin M.Y."/>
            <person name="Jogler C."/>
        </authorList>
    </citation>
    <scope>NUCLEOTIDE SEQUENCE [LARGE SCALE GENOMIC DNA]</scope>
    <source>
        <strain evidence="2 3">Poly51</strain>
    </source>
</reference>
<keyword evidence="1" id="KW-1133">Transmembrane helix</keyword>
<sequence>MLDLPGPSEAFAYSMMYPCLLAMFVCPAVVLHYTLRSSLSQLRRTLVIAVDACVVCAHFFALLPLVQ</sequence>
<dbReference type="EMBL" id="SJPW01000005">
    <property type="protein sequence ID" value="TWU50734.1"/>
    <property type="molecule type" value="Genomic_DNA"/>
</dbReference>
<keyword evidence="1" id="KW-0812">Transmembrane</keyword>
<organism evidence="2 3">
    <name type="scientific">Rubripirellula tenax</name>
    <dbReference type="NCBI Taxonomy" id="2528015"/>
    <lineage>
        <taxon>Bacteria</taxon>
        <taxon>Pseudomonadati</taxon>
        <taxon>Planctomycetota</taxon>
        <taxon>Planctomycetia</taxon>
        <taxon>Pirellulales</taxon>
        <taxon>Pirellulaceae</taxon>
        <taxon>Rubripirellula</taxon>
    </lineage>
</organism>
<feature type="transmembrane region" description="Helical" evidence="1">
    <location>
        <begin position="46"/>
        <end position="66"/>
    </location>
</feature>
<protein>
    <submittedName>
        <fullName evidence="2">Uncharacterized protein</fullName>
    </submittedName>
</protein>
<dbReference type="AlphaFoldDB" id="A0A5C6EQS8"/>
<gene>
    <name evidence="2" type="ORF">Poly51_40270</name>
</gene>
<keyword evidence="3" id="KW-1185">Reference proteome</keyword>
<evidence type="ECO:0000313" key="2">
    <source>
        <dbReference type="EMBL" id="TWU50734.1"/>
    </source>
</evidence>
<proteinExistence type="predicted"/>